<evidence type="ECO:0000313" key="2">
    <source>
        <dbReference type="EMBL" id="SBQ34049.1"/>
    </source>
</evidence>
<feature type="region of interest" description="Disordered" evidence="1">
    <location>
        <begin position="1"/>
        <end position="74"/>
    </location>
</feature>
<proteinExistence type="predicted"/>
<organism evidence="2">
    <name type="scientific">Nothobranchius kadleci</name>
    <name type="common">African annual killifish</name>
    <dbReference type="NCBI Taxonomy" id="1051664"/>
    <lineage>
        <taxon>Eukaryota</taxon>
        <taxon>Metazoa</taxon>
        <taxon>Chordata</taxon>
        <taxon>Craniata</taxon>
        <taxon>Vertebrata</taxon>
        <taxon>Euteleostomi</taxon>
        <taxon>Actinopterygii</taxon>
        <taxon>Neopterygii</taxon>
        <taxon>Teleostei</taxon>
        <taxon>Neoteleostei</taxon>
        <taxon>Acanthomorphata</taxon>
        <taxon>Ovalentaria</taxon>
        <taxon>Atherinomorphae</taxon>
        <taxon>Cyprinodontiformes</taxon>
        <taxon>Nothobranchiidae</taxon>
        <taxon>Nothobranchius</taxon>
    </lineage>
</organism>
<dbReference type="AlphaFoldDB" id="A0A1A8DMH7"/>
<reference evidence="2" key="1">
    <citation type="submission" date="2016-05" db="EMBL/GenBank/DDBJ databases">
        <authorList>
            <person name="Lavstsen T."/>
            <person name="Jespersen J.S."/>
        </authorList>
    </citation>
    <scope>NUCLEOTIDE SEQUENCE</scope>
    <source>
        <tissue evidence="2">Brain</tissue>
    </source>
</reference>
<gene>
    <name evidence="2" type="primary">Nfu_g_1_023540</name>
</gene>
<feature type="non-terminal residue" evidence="2">
    <location>
        <position position="74"/>
    </location>
</feature>
<feature type="compositionally biased region" description="Basic and acidic residues" evidence="1">
    <location>
        <begin position="27"/>
        <end position="37"/>
    </location>
</feature>
<protein>
    <submittedName>
        <fullName evidence="2">Uncharacterized protein</fullName>
    </submittedName>
</protein>
<name>A0A1A8DMH7_NOTKA</name>
<sequence length="74" mass="7759">TRCPPENPTGDAQQPGADGQISTPDPGGHKAFQEHTGPHTSLLPAGQRGTRLWPDTGHSRLFSRGAFSQAGGQE</sequence>
<reference evidence="2" key="2">
    <citation type="submission" date="2016-06" db="EMBL/GenBank/DDBJ databases">
        <title>The genome of a short-lived fish provides insights into sex chromosome evolution and the genetic control of aging.</title>
        <authorList>
            <person name="Reichwald K."/>
            <person name="Felder M."/>
            <person name="Petzold A."/>
            <person name="Koch P."/>
            <person name="Groth M."/>
            <person name="Platzer M."/>
        </authorList>
    </citation>
    <scope>NUCLEOTIDE SEQUENCE</scope>
    <source>
        <tissue evidence="2">Brain</tissue>
    </source>
</reference>
<accession>A0A1A8DMH7</accession>
<feature type="non-terminal residue" evidence="2">
    <location>
        <position position="1"/>
    </location>
</feature>
<dbReference type="EMBL" id="HAEA01005569">
    <property type="protein sequence ID" value="SBQ34049.1"/>
    <property type="molecule type" value="Transcribed_RNA"/>
</dbReference>
<evidence type="ECO:0000256" key="1">
    <source>
        <dbReference type="SAM" id="MobiDB-lite"/>
    </source>
</evidence>